<dbReference type="RefSeq" id="WP_251809809.1">
    <property type="nucleotide sequence ID" value="NZ_CP101527.1"/>
</dbReference>
<dbReference type="Gene3D" id="2.40.160.20">
    <property type="match status" value="1"/>
</dbReference>
<keyword evidence="5" id="KW-1185">Reference proteome</keyword>
<feature type="signal peptide" evidence="2">
    <location>
        <begin position="1"/>
        <end position="21"/>
    </location>
</feature>
<protein>
    <submittedName>
        <fullName evidence="4">Porin family protein</fullName>
    </submittedName>
</protein>
<sequence length="184" mass="20650">MKRVIWTLTTLLLLSVNTATAEPEKKFSTLGTYFGIAQGWMEVEENNLNNDFQMYTFDLIGGATFHPNMGIEGRLGFGGNDTTGGKTYSLDHYVSFYFKPQYTFGRLNTYALLGTSFVASETSQIVCGFLCVQSKNEYSEFSLSYGAGAIYYFDMLMVGLEYVKVLDKDRVDIDRGGLLFGFVF</sequence>
<evidence type="ECO:0000256" key="1">
    <source>
        <dbReference type="ARBA" id="ARBA00022729"/>
    </source>
</evidence>
<gene>
    <name evidence="4" type="ORF">NNL22_11525</name>
</gene>
<dbReference type="EMBL" id="CP101527">
    <property type="protein sequence ID" value="UZW73668.1"/>
    <property type="molecule type" value="Genomic_DNA"/>
</dbReference>
<evidence type="ECO:0000256" key="2">
    <source>
        <dbReference type="SAM" id="SignalP"/>
    </source>
</evidence>
<reference evidence="4" key="1">
    <citation type="submission" date="2022-07" db="EMBL/GenBank/DDBJ databases">
        <title>Alkalimarinus sp. nov., isolated from gut of a Alitta virens.</title>
        <authorList>
            <person name="Yang A.I."/>
            <person name="Shin N.-R."/>
        </authorList>
    </citation>
    <scope>NUCLEOTIDE SEQUENCE</scope>
    <source>
        <strain evidence="4">FA028</strain>
    </source>
</reference>
<dbReference type="InterPro" id="IPR011250">
    <property type="entry name" value="OMP/PagP_B-barrel"/>
</dbReference>
<evidence type="ECO:0000313" key="5">
    <source>
        <dbReference type="Proteomes" id="UP001164472"/>
    </source>
</evidence>
<dbReference type="KEGG" id="asem:NNL22_11525"/>
<organism evidence="4 5">
    <name type="scientific">Alkalimarinus sediminis</name>
    <dbReference type="NCBI Taxonomy" id="1632866"/>
    <lineage>
        <taxon>Bacteria</taxon>
        <taxon>Pseudomonadati</taxon>
        <taxon>Pseudomonadota</taxon>
        <taxon>Gammaproteobacteria</taxon>
        <taxon>Alteromonadales</taxon>
        <taxon>Alteromonadaceae</taxon>
        <taxon>Alkalimarinus</taxon>
    </lineage>
</organism>
<name>A0A9E8HJ55_9ALTE</name>
<feature type="domain" description="Outer membrane protein beta-barrel" evidence="3">
    <location>
        <begin position="10"/>
        <end position="165"/>
    </location>
</feature>
<accession>A0A9E8HJ55</accession>
<evidence type="ECO:0000313" key="4">
    <source>
        <dbReference type="EMBL" id="UZW73668.1"/>
    </source>
</evidence>
<evidence type="ECO:0000259" key="3">
    <source>
        <dbReference type="Pfam" id="PF13505"/>
    </source>
</evidence>
<dbReference type="Proteomes" id="UP001164472">
    <property type="component" value="Chromosome"/>
</dbReference>
<proteinExistence type="predicted"/>
<dbReference type="Pfam" id="PF13505">
    <property type="entry name" value="OMP_b-brl"/>
    <property type="match status" value="1"/>
</dbReference>
<dbReference type="InterPro" id="IPR027385">
    <property type="entry name" value="Beta-barrel_OMP"/>
</dbReference>
<dbReference type="AlphaFoldDB" id="A0A9E8HJ55"/>
<keyword evidence="1 2" id="KW-0732">Signal</keyword>
<dbReference type="SUPFAM" id="SSF56925">
    <property type="entry name" value="OMPA-like"/>
    <property type="match status" value="1"/>
</dbReference>
<feature type="chain" id="PRO_5039690380" evidence="2">
    <location>
        <begin position="22"/>
        <end position="184"/>
    </location>
</feature>